<evidence type="ECO:0000313" key="2">
    <source>
        <dbReference type="Proteomes" id="UP000515856"/>
    </source>
</evidence>
<protein>
    <recommendedName>
        <fullName evidence="3">Lipoprotein</fullName>
    </recommendedName>
</protein>
<organism evidence="1 2">
    <name type="scientific">[Eubacterium] hominis</name>
    <dbReference type="NCBI Taxonomy" id="2764325"/>
    <lineage>
        <taxon>Bacteria</taxon>
        <taxon>Bacillati</taxon>
        <taxon>Bacillota</taxon>
        <taxon>Erysipelotrichia</taxon>
        <taxon>Erysipelotrichales</taxon>
        <taxon>Erysipelotrichaceae</taxon>
        <taxon>Amedibacillus</taxon>
    </lineage>
</organism>
<reference evidence="1 2" key="1">
    <citation type="submission" date="2020-08" db="EMBL/GenBank/DDBJ databases">
        <authorList>
            <person name="Liu C."/>
            <person name="Sun Q."/>
        </authorList>
    </citation>
    <scope>NUCLEOTIDE SEQUENCE [LARGE SCALE GENOMIC DNA]</scope>
    <source>
        <strain evidence="1 2">NSJ-61</strain>
    </source>
</reference>
<dbReference type="KEGG" id="ehn:H9Q80_13080"/>
<dbReference type="AlphaFoldDB" id="A0A7G9GK58"/>
<dbReference type="RefSeq" id="WP_117451624.1">
    <property type="nucleotide sequence ID" value="NZ_CP060636.1"/>
</dbReference>
<proteinExistence type="predicted"/>
<evidence type="ECO:0000313" key="1">
    <source>
        <dbReference type="EMBL" id="QNM11190.1"/>
    </source>
</evidence>
<evidence type="ECO:0008006" key="3">
    <source>
        <dbReference type="Google" id="ProtNLM"/>
    </source>
</evidence>
<sequence>MKKLTIGIMTVVLFIISGCSQKTQENNLGPIELNEQGELISQLLNDNNSYPIFLSYDLKEDCKGAKVELWEWKDHRYESVYAHYGQVKKGEGNILVDLKIDPVSMKAVLQDEYGTSTSSTYPDEPVKIKDDQESYSRGMVSLSEKTSFQIDEEIPVLIIQTKKVTDGTSTMGLSLDAYKEPEKYITKDMLNLYAITVKFQSEAL</sequence>
<accession>A0A7G9GK58</accession>
<dbReference type="Proteomes" id="UP000515856">
    <property type="component" value="Chromosome"/>
</dbReference>
<keyword evidence="2" id="KW-1185">Reference proteome</keyword>
<dbReference type="PROSITE" id="PS51257">
    <property type="entry name" value="PROKAR_LIPOPROTEIN"/>
    <property type="match status" value="1"/>
</dbReference>
<gene>
    <name evidence="1" type="ORF">H9Q80_13080</name>
</gene>
<name>A0A7G9GK58_9FIRM</name>
<dbReference type="EMBL" id="CP060636">
    <property type="protein sequence ID" value="QNM11190.1"/>
    <property type="molecule type" value="Genomic_DNA"/>
</dbReference>